<evidence type="ECO:0000313" key="4">
    <source>
        <dbReference type="Proteomes" id="UP000193200"/>
    </source>
</evidence>
<dbReference type="PANTHER" id="PTHR43240">
    <property type="entry name" value="1,4-DIHYDROXY-2-NAPHTHOYL-COA THIOESTERASE 1"/>
    <property type="match status" value="1"/>
</dbReference>
<organism evidence="3 4">
    <name type="scientific">Oceanibacterium hippocampi</name>
    <dbReference type="NCBI Taxonomy" id="745714"/>
    <lineage>
        <taxon>Bacteria</taxon>
        <taxon>Pseudomonadati</taxon>
        <taxon>Pseudomonadota</taxon>
        <taxon>Alphaproteobacteria</taxon>
        <taxon>Sneathiellales</taxon>
        <taxon>Sneathiellaceae</taxon>
        <taxon>Oceanibacterium</taxon>
    </lineage>
</organism>
<keyword evidence="1" id="KW-0378">Hydrolase</keyword>
<dbReference type="InterPro" id="IPR003736">
    <property type="entry name" value="PAAI_dom"/>
</dbReference>
<dbReference type="CDD" id="cd03443">
    <property type="entry name" value="PaaI_thioesterase"/>
    <property type="match status" value="1"/>
</dbReference>
<dbReference type="Gene3D" id="3.10.129.10">
    <property type="entry name" value="Hotdog Thioesterase"/>
    <property type="match status" value="1"/>
</dbReference>
<keyword evidence="4" id="KW-1185">Reference proteome</keyword>
<protein>
    <recommendedName>
        <fullName evidence="2">Thioesterase domain-containing protein</fullName>
    </recommendedName>
</protein>
<dbReference type="GO" id="GO:0016289">
    <property type="term" value="F:acyl-CoA hydrolase activity"/>
    <property type="evidence" value="ECO:0007669"/>
    <property type="project" value="UniProtKB-ARBA"/>
</dbReference>
<dbReference type="Proteomes" id="UP000193200">
    <property type="component" value="Unassembled WGS sequence"/>
</dbReference>
<feature type="domain" description="Thioesterase" evidence="2">
    <location>
        <begin position="66"/>
        <end position="138"/>
    </location>
</feature>
<evidence type="ECO:0000256" key="1">
    <source>
        <dbReference type="ARBA" id="ARBA00022801"/>
    </source>
</evidence>
<dbReference type="InterPro" id="IPR006683">
    <property type="entry name" value="Thioestr_dom"/>
</dbReference>
<dbReference type="Pfam" id="PF03061">
    <property type="entry name" value="4HBT"/>
    <property type="match status" value="1"/>
</dbReference>
<gene>
    <name evidence="3" type="ORF">OCH7691_01410</name>
</gene>
<dbReference type="OrthoDB" id="9813158at2"/>
<sequence>MSERFSELERTVARARADGDWRPLFRAIPYLSFMGLEMIEDAADGRLVCVLPEDPKFIGNPLLPALHGGVVGALLEAAAVIELMAVQETARVPKIINLTVDYLRSAKPVRTFAQGSVTKPGRRVASVHVEAWQGDRAKPVATANAHFLLA</sequence>
<dbReference type="NCBIfam" id="TIGR00369">
    <property type="entry name" value="unchar_dom_1"/>
    <property type="match status" value="1"/>
</dbReference>
<proteinExistence type="predicted"/>
<dbReference type="SUPFAM" id="SSF54637">
    <property type="entry name" value="Thioesterase/thiol ester dehydrase-isomerase"/>
    <property type="match status" value="1"/>
</dbReference>
<evidence type="ECO:0000259" key="2">
    <source>
        <dbReference type="Pfam" id="PF03061"/>
    </source>
</evidence>
<dbReference type="EMBL" id="FWFR01000001">
    <property type="protein sequence ID" value="SLN35396.1"/>
    <property type="molecule type" value="Genomic_DNA"/>
</dbReference>
<accession>A0A1Y5S9Q0</accession>
<dbReference type="InParanoid" id="A0A1Y5S9Q0"/>
<dbReference type="InterPro" id="IPR029069">
    <property type="entry name" value="HotDog_dom_sf"/>
</dbReference>
<dbReference type="RefSeq" id="WP_085882626.1">
    <property type="nucleotide sequence ID" value="NZ_FWFR01000001.1"/>
</dbReference>
<reference evidence="3 4" key="1">
    <citation type="submission" date="2017-03" db="EMBL/GenBank/DDBJ databases">
        <authorList>
            <person name="Afonso C.L."/>
            <person name="Miller P.J."/>
            <person name="Scott M.A."/>
            <person name="Spackman E."/>
            <person name="Goraichik I."/>
            <person name="Dimitrov K.M."/>
            <person name="Suarez D.L."/>
            <person name="Swayne D.E."/>
        </authorList>
    </citation>
    <scope>NUCLEOTIDE SEQUENCE [LARGE SCALE GENOMIC DNA]</scope>
    <source>
        <strain evidence="3 4">CECT 7691</strain>
    </source>
</reference>
<dbReference type="PANTHER" id="PTHR43240:SF3">
    <property type="entry name" value="THIOESTERASE DOMAIN-CONTAINING PROTEIN"/>
    <property type="match status" value="1"/>
</dbReference>
<dbReference type="AlphaFoldDB" id="A0A1Y5S9Q0"/>
<name>A0A1Y5S9Q0_9PROT</name>
<evidence type="ECO:0000313" key="3">
    <source>
        <dbReference type="EMBL" id="SLN35396.1"/>
    </source>
</evidence>